<protein>
    <submittedName>
        <fullName evidence="2">Uncharacterized protein</fullName>
    </submittedName>
</protein>
<name>A0AAV4A2Y6_9GAST</name>
<organism evidence="2 3">
    <name type="scientific">Plakobranchus ocellatus</name>
    <dbReference type="NCBI Taxonomy" id="259542"/>
    <lineage>
        <taxon>Eukaryota</taxon>
        <taxon>Metazoa</taxon>
        <taxon>Spiralia</taxon>
        <taxon>Lophotrochozoa</taxon>
        <taxon>Mollusca</taxon>
        <taxon>Gastropoda</taxon>
        <taxon>Heterobranchia</taxon>
        <taxon>Euthyneura</taxon>
        <taxon>Panpulmonata</taxon>
        <taxon>Sacoglossa</taxon>
        <taxon>Placobranchoidea</taxon>
        <taxon>Plakobranchidae</taxon>
        <taxon>Plakobranchus</taxon>
    </lineage>
</organism>
<feature type="region of interest" description="Disordered" evidence="1">
    <location>
        <begin position="334"/>
        <end position="361"/>
    </location>
</feature>
<feature type="compositionally biased region" description="Polar residues" evidence="1">
    <location>
        <begin position="334"/>
        <end position="359"/>
    </location>
</feature>
<dbReference type="Proteomes" id="UP000735302">
    <property type="component" value="Unassembled WGS sequence"/>
</dbReference>
<dbReference type="AlphaFoldDB" id="A0AAV4A2Y6"/>
<dbReference type="EMBL" id="BLXT01003184">
    <property type="protein sequence ID" value="GFO01018.1"/>
    <property type="molecule type" value="Genomic_DNA"/>
</dbReference>
<evidence type="ECO:0000256" key="1">
    <source>
        <dbReference type="SAM" id="MobiDB-lite"/>
    </source>
</evidence>
<proteinExistence type="predicted"/>
<accession>A0AAV4A2Y6</accession>
<evidence type="ECO:0000313" key="2">
    <source>
        <dbReference type="EMBL" id="GFO01018.1"/>
    </source>
</evidence>
<keyword evidence="3" id="KW-1185">Reference proteome</keyword>
<feature type="compositionally biased region" description="Basic and acidic residues" evidence="1">
    <location>
        <begin position="148"/>
        <end position="157"/>
    </location>
</feature>
<comment type="caution">
    <text evidence="2">The sequence shown here is derived from an EMBL/GenBank/DDBJ whole genome shotgun (WGS) entry which is preliminary data.</text>
</comment>
<gene>
    <name evidence="2" type="ORF">PoB_002752300</name>
</gene>
<sequence length="500" mass="56825">MSGERALRPKPPELPCPEASKCHNVKPAHLSIEYPQSDFYPLHPPNYSCGFSRDGRIIGSNLEVPYPRDLPWYHDIPFRRSVDWFAPAIVGEDEHEVWNFIRKKEEKREGGHIDGCKYCRVEETSAQTKTGLGDKKCCGRQRKKSCVKPEQEEKQESNEDDEDKLAPLDSCVKSPYPASYLVENDPDYKAWVDGKLDAQRARDAAQEELVKVPWEIKLYPGHCAPSILQTTNETYGNHLDMLPKPPLVYPEVEIEHKIRPLLVRYQRSNMSDHPLIPDHSFAIDSSELESLDGKPLRGTHGALFKPDQTEAHQTKLNDEENLKLPELKNSKNKIQTKTESGSLTTVVSGPGVRNNTAGQNAKDPWTFRRSVVMLGKVIGERQPGCTWPIYTPTGLELNRPIPKLVAMTSGYPGSDKKPTDVKVPINTKDGIYNIDTSRLTEKACRTDCAPNDVKYDGFSTKHPCHRDFFYRDRLPMPIADRKDILCDQGQKKPLLYKRRK</sequence>
<evidence type="ECO:0000313" key="3">
    <source>
        <dbReference type="Proteomes" id="UP000735302"/>
    </source>
</evidence>
<feature type="region of interest" description="Disordered" evidence="1">
    <location>
        <begin position="148"/>
        <end position="168"/>
    </location>
</feature>
<reference evidence="2 3" key="1">
    <citation type="journal article" date="2021" name="Elife">
        <title>Chloroplast acquisition without the gene transfer in kleptoplastic sea slugs, Plakobranchus ocellatus.</title>
        <authorList>
            <person name="Maeda T."/>
            <person name="Takahashi S."/>
            <person name="Yoshida T."/>
            <person name="Shimamura S."/>
            <person name="Takaki Y."/>
            <person name="Nagai Y."/>
            <person name="Toyoda A."/>
            <person name="Suzuki Y."/>
            <person name="Arimoto A."/>
            <person name="Ishii H."/>
            <person name="Satoh N."/>
            <person name="Nishiyama T."/>
            <person name="Hasebe M."/>
            <person name="Maruyama T."/>
            <person name="Minagawa J."/>
            <person name="Obokata J."/>
            <person name="Shigenobu S."/>
        </authorList>
    </citation>
    <scope>NUCLEOTIDE SEQUENCE [LARGE SCALE GENOMIC DNA]</scope>
</reference>